<dbReference type="PANTHER" id="PTHR37419:SF8">
    <property type="entry name" value="TOXIN YJJJ"/>
    <property type="match status" value="1"/>
</dbReference>
<dbReference type="STRING" id="177437.HRM2_25180"/>
<dbReference type="PANTHER" id="PTHR37419">
    <property type="entry name" value="SERINE/THREONINE-PROTEIN KINASE TOXIN HIPA"/>
    <property type="match status" value="1"/>
</dbReference>
<dbReference type="RefSeq" id="WP_015904377.1">
    <property type="nucleotide sequence ID" value="NC_012108.1"/>
</dbReference>
<dbReference type="InterPro" id="IPR052028">
    <property type="entry name" value="HipA_Ser/Thr_kinase"/>
</dbReference>
<dbReference type="Proteomes" id="UP000000442">
    <property type="component" value="Chromosome"/>
</dbReference>
<dbReference type="GO" id="GO:0005829">
    <property type="term" value="C:cytosol"/>
    <property type="evidence" value="ECO:0007669"/>
    <property type="project" value="TreeGrafter"/>
</dbReference>
<feature type="domain" description="HipA N-terminal subdomain 1" evidence="5">
    <location>
        <begin position="14"/>
        <end position="115"/>
    </location>
</feature>
<dbReference type="OrthoDB" id="9805913at2"/>
<dbReference type="InterPro" id="IPR012893">
    <property type="entry name" value="HipA-like_C"/>
</dbReference>
<evidence type="ECO:0000256" key="1">
    <source>
        <dbReference type="ARBA" id="ARBA00010164"/>
    </source>
</evidence>
<proteinExistence type="inferred from homology"/>
<dbReference type="AlphaFoldDB" id="C0QGW3"/>
<feature type="domain" description="HipA-like C-terminal" evidence="4">
    <location>
        <begin position="158"/>
        <end position="379"/>
    </location>
</feature>
<dbReference type="Pfam" id="PF13657">
    <property type="entry name" value="Couple_hipA"/>
    <property type="match status" value="1"/>
</dbReference>
<reference evidence="6 7" key="1">
    <citation type="journal article" date="2009" name="Environ. Microbiol.">
        <title>Genome sequence of Desulfobacterium autotrophicum HRM2, a marine sulfate reducer oxidizing organic carbon completely to carbon dioxide.</title>
        <authorList>
            <person name="Strittmatter A.W."/>
            <person name="Liesegang H."/>
            <person name="Rabus R."/>
            <person name="Decker I."/>
            <person name="Amann J."/>
            <person name="Andres S."/>
            <person name="Henne A."/>
            <person name="Fricke W.F."/>
            <person name="Martinez-Arias R."/>
            <person name="Bartels D."/>
            <person name="Goesmann A."/>
            <person name="Krause L."/>
            <person name="Puehler A."/>
            <person name="Klenk H.P."/>
            <person name="Richter M."/>
            <person name="Schuler M."/>
            <person name="Gloeckner F.O."/>
            <person name="Meyerdierks A."/>
            <person name="Gottschalk G."/>
            <person name="Amann R."/>
        </authorList>
    </citation>
    <scope>NUCLEOTIDE SEQUENCE [LARGE SCALE GENOMIC DNA]</scope>
    <source>
        <strain evidence="7">ATCC 43914 / DSM 3382 / HRM2</strain>
    </source>
</reference>
<name>C0QGW3_DESAH</name>
<dbReference type="InterPro" id="IPR017508">
    <property type="entry name" value="HipA_N1"/>
</dbReference>
<dbReference type="HOGENOM" id="CLU_041102_1_0_7"/>
<evidence type="ECO:0000313" key="6">
    <source>
        <dbReference type="EMBL" id="ACN15612.1"/>
    </source>
</evidence>
<dbReference type="EMBL" id="CP001087">
    <property type="protein sequence ID" value="ACN15612.1"/>
    <property type="molecule type" value="Genomic_DNA"/>
</dbReference>
<dbReference type="KEGG" id="dat:HRM2_25180"/>
<evidence type="ECO:0000259" key="4">
    <source>
        <dbReference type="Pfam" id="PF07804"/>
    </source>
</evidence>
<protein>
    <submittedName>
        <fullName evidence="6">Capsule biosynthesis protein HipA</fullName>
    </submittedName>
</protein>
<gene>
    <name evidence="6" type="ordered locus">HRM2_25180</name>
</gene>
<evidence type="ECO:0000256" key="2">
    <source>
        <dbReference type="ARBA" id="ARBA00022679"/>
    </source>
</evidence>
<accession>C0QGW3</accession>
<dbReference type="Pfam" id="PF07804">
    <property type="entry name" value="HipA_C"/>
    <property type="match status" value="1"/>
</dbReference>
<organism evidence="6 7">
    <name type="scientific">Desulforapulum autotrophicum (strain ATCC 43914 / DSM 3382 / VKM B-1955 / HRM2)</name>
    <name type="common">Desulfobacterium autotrophicum</name>
    <dbReference type="NCBI Taxonomy" id="177437"/>
    <lineage>
        <taxon>Bacteria</taxon>
        <taxon>Pseudomonadati</taxon>
        <taxon>Thermodesulfobacteriota</taxon>
        <taxon>Desulfobacteria</taxon>
        <taxon>Desulfobacterales</taxon>
        <taxon>Desulfobacteraceae</taxon>
        <taxon>Desulforapulum</taxon>
    </lineage>
</organism>
<evidence type="ECO:0000259" key="5">
    <source>
        <dbReference type="Pfam" id="PF13657"/>
    </source>
</evidence>
<keyword evidence="2" id="KW-0808">Transferase</keyword>
<keyword evidence="7" id="KW-1185">Reference proteome</keyword>
<comment type="similarity">
    <text evidence="1">Belongs to the HipA Ser/Thr kinase family.</text>
</comment>
<dbReference type="eggNOG" id="COG3550">
    <property type="taxonomic scope" value="Bacteria"/>
</dbReference>
<dbReference type="GO" id="GO:0004674">
    <property type="term" value="F:protein serine/threonine kinase activity"/>
    <property type="evidence" value="ECO:0007669"/>
    <property type="project" value="TreeGrafter"/>
</dbReference>
<evidence type="ECO:0000313" key="7">
    <source>
        <dbReference type="Proteomes" id="UP000000442"/>
    </source>
</evidence>
<keyword evidence="3" id="KW-0418">Kinase</keyword>
<evidence type="ECO:0000256" key="3">
    <source>
        <dbReference type="ARBA" id="ARBA00022777"/>
    </source>
</evidence>
<sequence>MKVLNVYLKKSSSDKILVGKIAENQKTLYFQYDPQFLLKSIQLSPYKLPLQSDAFEHKDREFSPVFGLFDDSLPDGWGLLLMDRYLQRKGIIIDSFSVLDRLSFLGHSTMGALVYEPSMAHDSFDQLVDLQTMAEHSREIIKSESVEIIPELMRMGGSPQGARPKIVVGLKGDQLISGADDLPEGYEHWLIKFPSPKDTKDSGRVEMAYSLMARSAGIQMPTTRLFEVESGDAFFGIKRFDRKGNRRFHVHSLGGVLHSNFRIPECDYSIFLRVVSDLTKNQTEVERGFRQMVFNIMSHNRDDHVKNFAFMLNANNEWTLTPAYDLIYSGGPGGEHTMSVQGEGRNPGLEQVKQIGTGIGFKDFKVRNIIEEVAEAIQSWERFAGTTGVSKKSMTLIQKKLSENIQCFCSRPTHGPSPF</sequence>